<sequence length="225" mass="24721">MNPNKARVLISLALMVAGGVGALVALNQSPSDISSFQTPPAQPEPVVVQKVAQKPIQQAPQQSRSQEIATQLDQSMAGQFLKQLSGQADAKVEASKSAIGNFIKQKTDEQRQYVKQIVIDALEETVSGEVKKQTESLKAEFKGVQLTPDQSAQIQQARREMQAEIVKELQANPELLKQIQTGKVDQTLSQPLKDYSQVVTTVLTPQQRAQWRKNFNALHSQAVNP</sequence>
<evidence type="ECO:0000313" key="3">
    <source>
        <dbReference type="Proteomes" id="UP000217895"/>
    </source>
</evidence>
<dbReference type="AlphaFoldDB" id="A0A1Z4JH28"/>
<feature type="chain" id="PRO_5011119603" evidence="1">
    <location>
        <begin position="23"/>
        <end position="225"/>
    </location>
</feature>
<name>A0A1Z4JH28_LEPBY</name>
<evidence type="ECO:0000256" key="1">
    <source>
        <dbReference type="SAM" id="SignalP"/>
    </source>
</evidence>
<reference evidence="2 3" key="1">
    <citation type="submission" date="2017-06" db="EMBL/GenBank/DDBJ databases">
        <title>Genome sequencing of cyanobaciteial culture collection at National Institute for Environmental Studies (NIES).</title>
        <authorList>
            <person name="Hirose Y."/>
            <person name="Shimura Y."/>
            <person name="Fujisawa T."/>
            <person name="Nakamura Y."/>
            <person name="Kawachi M."/>
        </authorList>
    </citation>
    <scope>NUCLEOTIDE SEQUENCE [LARGE SCALE GENOMIC DNA]</scope>
    <source>
        <strain evidence="2 3">NIES-2135</strain>
    </source>
</reference>
<keyword evidence="3" id="KW-1185">Reference proteome</keyword>
<protein>
    <submittedName>
        <fullName evidence="2">Uncharacterized protein</fullName>
    </submittedName>
</protein>
<dbReference type="EMBL" id="AP018203">
    <property type="protein sequence ID" value="BAY56075.1"/>
    <property type="molecule type" value="Genomic_DNA"/>
</dbReference>
<organism evidence="2 3">
    <name type="scientific">Leptolyngbya boryana NIES-2135</name>
    <dbReference type="NCBI Taxonomy" id="1973484"/>
    <lineage>
        <taxon>Bacteria</taxon>
        <taxon>Bacillati</taxon>
        <taxon>Cyanobacteriota</taxon>
        <taxon>Cyanophyceae</taxon>
        <taxon>Leptolyngbyales</taxon>
        <taxon>Leptolyngbyaceae</taxon>
        <taxon>Leptolyngbya group</taxon>
        <taxon>Leptolyngbya</taxon>
    </lineage>
</organism>
<proteinExistence type="predicted"/>
<gene>
    <name evidence="2" type="ORF">NIES2135_29050</name>
</gene>
<accession>A0A1Z4JH28</accession>
<evidence type="ECO:0000313" key="2">
    <source>
        <dbReference type="EMBL" id="BAY56075.1"/>
    </source>
</evidence>
<feature type="signal peptide" evidence="1">
    <location>
        <begin position="1"/>
        <end position="22"/>
    </location>
</feature>
<dbReference type="Proteomes" id="UP000217895">
    <property type="component" value="Chromosome"/>
</dbReference>
<keyword evidence="1" id="KW-0732">Signal</keyword>